<dbReference type="EMBL" id="CAJNOQ010009967">
    <property type="protein sequence ID" value="CAF1238966.1"/>
    <property type="molecule type" value="Genomic_DNA"/>
</dbReference>
<gene>
    <name evidence="2" type="ORF">GPM918_LOCUS25558</name>
    <name evidence="1" type="ORF">OVA965_LOCUS25522</name>
    <name evidence="3" type="ORF">SRO942_LOCUS25564</name>
    <name evidence="4" type="ORF">TMI583_LOCUS26254</name>
</gene>
<keyword evidence="5" id="KW-1185">Reference proteome</keyword>
<dbReference type="Proteomes" id="UP000682733">
    <property type="component" value="Unassembled WGS sequence"/>
</dbReference>
<comment type="caution">
    <text evidence="2">The sequence shown here is derived from an EMBL/GenBank/DDBJ whole genome shotgun (WGS) entry which is preliminary data.</text>
</comment>
<organism evidence="2 5">
    <name type="scientific">Didymodactylos carnosus</name>
    <dbReference type="NCBI Taxonomy" id="1234261"/>
    <lineage>
        <taxon>Eukaryota</taxon>
        <taxon>Metazoa</taxon>
        <taxon>Spiralia</taxon>
        <taxon>Gnathifera</taxon>
        <taxon>Rotifera</taxon>
        <taxon>Eurotatoria</taxon>
        <taxon>Bdelloidea</taxon>
        <taxon>Philodinida</taxon>
        <taxon>Philodinidae</taxon>
        <taxon>Didymodactylos</taxon>
    </lineage>
</organism>
<dbReference type="Proteomes" id="UP000663829">
    <property type="component" value="Unassembled WGS sequence"/>
</dbReference>
<proteinExistence type="predicted"/>
<name>A0A814Z8G8_9BILA</name>
<sequence>MLRNDLYQNTSLSTTHSITNKKILRWDEGNDDLLNGNNNIEFTGDDNDDHYDEEAGKTLLRNLTVQVLPS</sequence>
<evidence type="ECO:0000313" key="2">
    <source>
        <dbReference type="EMBL" id="CAF1238966.1"/>
    </source>
</evidence>
<dbReference type="EMBL" id="CAJOBC010009972">
    <property type="protein sequence ID" value="CAF4001135.1"/>
    <property type="molecule type" value="Genomic_DNA"/>
</dbReference>
<dbReference type="AlphaFoldDB" id="A0A814Z8G8"/>
<evidence type="ECO:0000313" key="4">
    <source>
        <dbReference type="EMBL" id="CAF4042210.1"/>
    </source>
</evidence>
<dbReference type="Proteomes" id="UP000677228">
    <property type="component" value="Unassembled WGS sequence"/>
</dbReference>
<accession>A0A814Z8G8</accession>
<protein>
    <submittedName>
        <fullName evidence="2">Uncharacterized protein</fullName>
    </submittedName>
</protein>
<dbReference type="EMBL" id="CAJNOK010015889">
    <property type="protein sequence ID" value="CAF1234079.1"/>
    <property type="molecule type" value="Genomic_DNA"/>
</dbReference>
<reference evidence="2" key="1">
    <citation type="submission" date="2021-02" db="EMBL/GenBank/DDBJ databases">
        <authorList>
            <person name="Nowell W R."/>
        </authorList>
    </citation>
    <scope>NUCLEOTIDE SEQUENCE</scope>
</reference>
<evidence type="ECO:0000313" key="1">
    <source>
        <dbReference type="EMBL" id="CAF1234079.1"/>
    </source>
</evidence>
<dbReference type="Proteomes" id="UP000681722">
    <property type="component" value="Unassembled WGS sequence"/>
</dbReference>
<dbReference type="EMBL" id="CAJOBA010037435">
    <property type="protein sequence ID" value="CAF4042210.1"/>
    <property type="molecule type" value="Genomic_DNA"/>
</dbReference>
<evidence type="ECO:0000313" key="3">
    <source>
        <dbReference type="EMBL" id="CAF4001135.1"/>
    </source>
</evidence>
<evidence type="ECO:0000313" key="5">
    <source>
        <dbReference type="Proteomes" id="UP000663829"/>
    </source>
</evidence>